<dbReference type="Gene3D" id="3.40.140.10">
    <property type="entry name" value="Cytidine Deaminase, domain 2"/>
    <property type="match status" value="1"/>
</dbReference>
<dbReference type="Pfam" id="PF03665">
    <property type="entry name" value="UPF0172"/>
    <property type="match status" value="1"/>
</dbReference>
<organism evidence="1">
    <name type="scientific">Pseudictyota dubia</name>
    <dbReference type="NCBI Taxonomy" id="2749911"/>
    <lineage>
        <taxon>Eukaryota</taxon>
        <taxon>Sar</taxon>
        <taxon>Stramenopiles</taxon>
        <taxon>Ochrophyta</taxon>
        <taxon>Bacillariophyta</taxon>
        <taxon>Mediophyceae</taxon>
        <taxon>Biddulphiophycidae</taxon>
        <taxon>Eupodiscales</taxon>
        <taxon>Odontellaceae</taxon>
        <taxon>Pseudictyota</taxon>
    </lineage>
</organism>
<dbReference type="GO" id="GO:0072546">
    <property type="term" value="C:EMC complex"/>
    <property type="evidence" value="ECO:0007669"/>
    <property type="project" value="InterPro"/>
</dbReference>
<reference evidence="1" key="1">
    <citation type="submission" date="2021-01" db="EMBL/GenBank/DDBJ databases">
        <authorList>
            <person name="Corre E."/>
            <person name="Pelletier E."/>
            <person name="Niang G."/>
            <person name="Scheremetjew M."/>
            <person name="Finn R."/>
            <person name="Kale V."/>
            <person name="Holt S."/>
            <person name="Cochrane G."/>
            <person name="Meng A."/>
            <person name="Brown T."/>
            <person name="Cohen L."/>
        </authorList>
    </citation>
    <scope>NUCLEOTIDE SEQUENCE</scope>
    <source>
        <strain evidence="1">CCMP147</strain>
    </source>
</reference>
<dbReference type="AlphaFoldDB" id="A0A7R9W2D6"/>
<proteinExistence type="predicted"/>
<dbReference type="EMBL" id="HBED01020326">
    <property type="protein sequence ID" value="CAD8311220.1"/>
    <property type="molecule type" value="Transcribed_RNA"/>
</dbReference>
<dbReference type="InterPro" id="IPR005366">
    <property type="entry name" value="EMC8/9"/>
</dbReference>
<evidence type="ECO:0000313" key="1">
    <source>
        <dbReference type="EMBL" id="CAD8311220.1"/>
    </source>
</evidence>
<protein>
    <recommendedName>
        <fullName evidence="2">MPN domain-containing protein</fullName>
    </recommendedName>
</protein>
<accession>A0A7R9W2D6</accession>
<name>A0A7R9W2D6_9STRA</name>
<evidence type="ECO:0008006" key="2">
    <source>
        <dbReference type="Google" id="ProtNLM"/>
    </source>
</evidence>
<sequence>MTEPQQKVSTSQLALVKMFLHASHNSTSQVHGILVGRFSVGPKLTIEDAVPLFHSAPTKPILDSALRIIESHLCGSGDKELCVVGWYTANERLGDDERPGQAALRIIGGIASRLECSEKALPAHSEPVLALVRNSGLAELLCVESCDAQRAIGFFQRDNRKHWIDPVSEVFTSVAEEGSKDGSWKNAGEMAAVACKSDSKAVSIVDFEDHLDGSLDTIRSTDWLMNQKVVDFVSKNG</sequence>
<dbReference type="PANTHER" id="PTHR12941">
    <property type="entry name" value="ER MEMBRANE PROTEIN COMPLEX"/>
    <property type="match status" value="1"/>
</dbReference>
<gene>
    <name evidence="1" type="ORF">TDUB1175_LOCUS10186</name>
</gene>
<dbReference type="PANTHER" id="PTHR12941:SF10">
    <property type="entry name" value="ER MEMBRANE PROTEIN COMPLEX SUBUNIT 8_9 HOMOLOG"/>
    <property type="match status" value="1"/>
</dbReference>